<feature type="domain" description="F-box" evidence="2">
    <location>
        <begin position="16"/>
        <end position="55"/>
    </location>
</feature>
<dbReference type="InterPro" id="IPR036047">
    <property type="entry name" value="F-box-like_dom_sf"/>
</dbReference>
<gene>
    <name evidence="3" type="ORF">URODEC1_LOCUS100888</name>
</gene>
<dbReference type="AlphaFoldDB" id="A0ABC9F1N7"/>
<dbReference type="PANTHER" id="PTHR32133">
    <property type="entry name" value="OS07G0120400 PROTEIN"/>
    <property type="match status" value="1"/>
</dbReference>
<evidence type="ECO:0000313" key="3">
    <source>
        <dbReference type="EMBL" id="CAL5067240.1"/>
    </source>
</evidence>
<dbReference type="InterPro" id="IPR001810">
    <property type="entry name" value="F-box_dom"/>
</dbReference>
<dbReference type="EMBL" id="OZ075115">
    <property type="protein sequence ID" value="CAL5067240.1"/>
    <property type="molecule type" value="Genomic_DNA"/>
</dbReference>
<keyword evidence="1" id="KW-1133">Transmembrane helix</keyword>
<organism evidence="3 4">
    <name type="scientific">Urochloa decumbens</name>
    <dbReference type="NCBI Taxonomy" id="240449"/>
    <lineage>
        <taxon>Eukaryota</taxon>
        <taxon>Viridiplantae</taxon>
        <taxon>Streptophyta</taxon>
        <taxon>Embryophyta</taxon>
        <taxon>Tracheophyta</taxon>
        <taxon>Spermatophyta</taxon>
        <taxon>Magnoliopsida</taxon>
        <taxon>Liliopsida</taxon>
        <taxon>Poales</taxon>
        <taxon>Poaceae</taxon>
        <taxon>PACMAD clade</taxon>
        <taxon>Panicoideae</taxon>
        <taxon>Panicodae</taxon>
        <taxon>Paniceae</taxon>
        <taxon>Melinidinae</taxon>
        <taxon>Urochloa</taxon>
    </lineage>
</organism>
<keyword evidence="1" id="KW-0472">Membrane</keyword>
<sequence>MAPPPQQQQQPAELMEELVGEILLHLPPDEPEHLFRAALVCKPWLRILCDPAFRRRYRAFHGAPPLLGLLHRRQVLEGDPPARFASTTSMPDFPHPGSDGHRTRPLDCRHGRVLIDMLQERSARYLVWDPTTGDKHFLPAPDMEWLIESAAVLCAVDGCDHLDCHGGPFRVVVMATLEYEDNIVASVYSSESDVWSAQVSFDNSCEAFVKHMRDGRAEISWYTPYLQPRRGTLLADAIYFTVRGFNTIVKYEWGQNCLSMIDSPSPDVYDIALMALEDGSLGFACIEGSSLYLWSRKVNSGGAAEWVQFKVIELATIIPSADSNEGPFVVDLAEDLGVILGAKCNKGPFVVGFAEGVGVIFISTGAGLFTIELKSERVRKVDGPGVYFSVLPYMSFYTPDHGRLLSLARTH</sequence>
<dbReference type="SUPFAM" id="SSF81383">
    <property type="entry name" value="F-box domain"/>
    <property type="match status" value="1"/>
</dbReference>
<feature type="transmembrane region" description="Helical" evidence="1">
    <location>
        <begin position="349"/>
        <end position="371"/>
    </location>
</feature>
<evidence type="ECO:0000256" key="1">
    <source>
        <dbReference type="SAM" id="Phobius"/>
    </source>
</evidence>
<dbReference type="Proteomes" id="UP001497457">
    <property type="component" value="Chromosome 5rd"/>
</dbReference>
<name>A0ABC9F1N7_9POAL</name>
<dbReference type="Pfam" id="PF00646">
    <property type="entry name" value="F-box"/>
    <property type="match status" value="1"/>
</dbReference>
<evidence type="ECO:0000259" key="2">
    <source>
        <dbReference type="Pfam" id="PF00646"/>
    </source>
</evidence>
<keyword evidence="4" id="KW-1185">Reference proteome</keyword>
<keyword evidence="1" id="KW-0812">Transmembrane</keyword>
<protein>
    <recommendedName>
        <fullName evidence="2">F-box domain-containing protein</fullName>
    </recommendedName>
</protein>
<reference evidence="3" key="1">
    <citation type="submission" date="2024-10" db="EMBL/GenBank/DDBJ databases">
        <authorList>
            <person name="Ryan C."/>
        </authorList>
    </citation>
    <scope>NUCLEOTIDE SEQUENCE [LARGE SCALE GENOMIC DNA]</scope>
</reference>
<evidence type="ECO:0000313" key="4">
    <source>
        <dbReference type="Proteomes" id="UP001497457"/>
    </source>
</evidence>
<accession>A0ABC9F1N7</accession>
<proteinExistence type="predicted"/>